<organism evidence="3 4">
    <name type="scientific">Ricinus communis</name>
    <name type="common">Castor bean</name>
    <dbReference type="NCBI Taxonomy" id="3988"/>
    <lineage>
        <taxon>Eukaryota</taxon>
        <taxon>Viridiplantae</taxon>
        <taxon>Streptophyta</taxon>
        <taxon>Embryophyta</taxon>
        <taxon>Tracheophyta</taxon>
        <taxon>Spermatophyta</taxon>
        <taxon>Magnoliopsida</taxon>
        <taxon>eudicotyledons</taxon>
        <taxon>Gunneridae</taxon>
        <taxon>Pentapetalae</taxon>
        <taxon>rosids</taxon>
        <taxon>fabids</taxon>
        <taxon>Malpighiales</taxon>
        <taxon>Euphorbiaceae</taxon>
        <taxon>Acalyphoideae</taxon>
        <taxon>Acalypheae</taxon>
        <taxon>Ricinus</taxon>
    </lineage>
</organism>
<dbReference type="InterPro" id="IPR036047">
    <property type="entry name" value="F-box-like_dom_sf"/>
</dbReference>
<name>B9SJS1_RICCO</name>
<accession>B9SJS1</accession>
<keyword evidence="4" id="KW-1185">Reference proteome</keyword>
<dbReference type="InterPro" id="IPR017451">
    <property type="entry name" value="F-box-assoc_interact_dom"/>
</dbReference>
<dbReference type="FunCoup" id="B9SJS1">
    <property type="interactions" value="984"/>
</dbReference>
<dbReference type="InterPro" id="IPR001810">
    <property type="entry name" value="F-box_dom"/>
</dbReference>
<dbReference type="Proteomes" id="UP000008311">
    <property type="component" value="Unassembled WGS sequence"/>
</dbReference>
<dbReference type="eggNOG" id="ENOG502QQSC">
    <property type="taxonomic scope" value="Eukaryota"/>
</dbReference>
<dbReference type="InterPro" id="IPR055290">
    <property type="entry name" value="At3g26010-like"/>
</dbReference>
<reference evidence="4" key="1">
    <citation type="journal article" date="2010" name="Nat. Biotechnol.">
        <title>Draft genome sequence of the oilseed species Ricinus communis.</title>
        <authorList>
            <person name="Chan A.P."/>
            <person name="Crabtree J."/>
            <person name="Zhao Q."/>
            <person name="Lorenzi H."/>
            <person name="Orvis J."/>
            <person name="Puiu D."/>
            <person name="Melake-Berhan A."/>
            <person name="Jones K.M."/>
            <person name="Redman J."/>
            <person name="Chen G."/>
            <person name="Cahoon E.B."/>
            <person name="Gedil M."/>
            <person name="Stanke M."/>
            <person name="Haas B.J."/>
            <person name="Wortman J.R."/>
            <person name="Fraser-Liggett C.M."/>
            <person name="Ravel J."/>
            <person name="Rabinowicz P.D."/>
        </authorList>
    </citation>
    <scope>NUCLEOTIDE SEQUENCE [LARGE SCALE GENOMIC DNA]</scope>
    <source>
        <strain evidence="4">cv. Hale</strain>
    </source>
</reference>
<feature type="domain" description="F-box associated beta-propeller type 3" evidence="2">
    <location>
        <begin position="72"/>
        <end position="234"/>
    </location>
</feature>
<evidence type="ECO:0000259" key="2">
    <source>
        <dbReference type="Pfam" id="PF08268"/>
    </source>
</evidence>
<dbReference type="CDD" id="cd22157">
    <property type="entry name" value="F-box_AtFBW1-like"/>
    <property type="match status" value="1"/>
</dbReference>
<evidence type="ECO:0000313" key="3">
    <source>
        <dbReference type="EMBL" id="EEF36137.1"/>
    </source>
</evidence>
<dbReference type="PANTHER" id="PTHR35546">
    <property type="entry name" value="F-BOX PROTEIN INTERACTION DOMAIN PROTEIN-RELATED"/>
    <property type="match status" value="1"/>
</dbReference>
<dbReference type="InterPro" id="IPR013187">
    <property type="entry name" value="F-box-assoc_dom_typ3"/>
</dbReference>
<dbReference type="OMA" id="IMAYGME"/>
<dbReference type="SUPFAM" id="SSF81383">
    <property type="entry name" value="F-box domain"/>
    <property type="match status" value="1"/>
</dbReference>
<dbReference type="PANTHER" id="PTHR35546:SF130">
    <property type="entry name" value="EXPRESSED PROTEIN"/>
    <property type="match status" value="1"/>
</dbReference>
<dbReference type="NCBIfam" id="TIGR01640">
    <property type="entry name" value="F_box_assoc_1"/>
    <property type="match status" value="1"/>
</dbReference>
<feature type="domain" description="F-box" evidence="1">
    <location>
        <begin position="14"/>
        <end position="48"/>
    </location>
</feature>
<protein>
    <submittedName>
        <fullName evidence="3">Uncharacterized protein</fullName>
    </submittedName>
</protein>
<sequence length="393" mass="44577">MDSSLSAEIIGSNEDLITQILLRLPVKPLLRFKSVSKQWLSLISTPHFSSLHTLRNPNHTISALFLRNSPLEFKFLSLSSSSSSSSSSASPLSFDLFHGIKILQSCNGLLLCSTLPKIGQKRNYYISNPTTKQMFTLPSLVGDANAASPTTLFGLNLAFDPLKSCNYKVICVRSTTNSIYQYQIETYQSEIAAWRLSGLPFVAPFDMVFDNGVFWNGAIHWISATGNAIYFDMDRECISSMPKLPFSYEWGKRRFRYFGESDGHLHLIEIYGLRTTQFNVYEMEKDYSFWRIRYRVQLDHVVAAFPEMVRSYLDAGDSNYYAFVVLSLVEEDATEESSLLLHIPGKVISYNLKNKTFKKVCELSYGTGGSRTKESLQFGWLDAYQYIETLACV</sequence>
<dbReference type="EMBL" id="EQ973989">
    <property type="protein sequence ID" value="EEF36137.1"/>
    <property type="molecule type" value="Genomic_DNA"/>
</dbReference>
<dbReference type="Gene3D" id="1.20.1280.50">
    <property type="match status" value="1"/>
</dbReference>
<evidence type="ECO:0000259" key="1">
    <source>
        <dbReference type="Pfam" id="PF00646"/>
    </source>
</evidence>
<dbReference type="Pfam" id="PF08268">
    <property type="entry name" value="FBA_3"/>
    <property type="match status" value="1"/>
</dbReference>
<dbReference type="AlphaFoldDB" id="B9SJS1"/>
<evidence type="ECO:0000313" key="4">
    <source>
        <dbReference type="Proteomes" id="UP000008311"/>
    </source>
</evidence>
<proteinExistence type="predicted"/>
<dbReference type="InParanoid" id="B9SJS1"/>
<gene>
    <name evidence="3" type="ORF">RCOM_0907380</name>
</gene>
<dbReference type="KEGG" id="rcu:8277917"/>
<dbReference type="Pfam" id="PF00646">
    <property type="entry name" value="F-box"/>
    <property type="match status" value="1"/>
</dbReference>
<dbReference type="STRING" id="3988.B9SJS1"/>
<dbReference type="OrthoDB" id="605328at2759"/>